<feature type="compositionally biased region" description="Polar residues" evidence="1">
    <location>
        <begin position="36"/>
        <end position="45"/>
    </location>
</feature>
<dbReference type="InParanoid" id="U2FI60"/>
<protein>
    <submittedName>
        <fullName evidence="3">Membrane lipoprotein</fullName>
    </submittedName>
</protein>
<accession>U2FI60</accession>
<evidence type="ECO:0000313" key="4">
    <source>
        <dbReference type="Proteomes" id="UP000005707"/>
    </source>
</evidence>
<reference evidence="3 4" key="2">
    <citation type="journal article" date="2013" name="PLoS ONE">
        <title>INDIGO - INtegrated Data Warehouse of MIcrobial GenOmes with Examples from the Red Sea Extremophiles.</title>
        <authorList>
            <person name="Alam I."/>
            <person name="Antunes A."/>
            <person name="Kamau A.A."/>
            <person name="Ba Alawi W."/>
            <person name="Kalkatawi M."/>
            <person name="Stingl U."/>
            <person name="Bajic V.B."/>
        </authorList>
    </citation>
    <scope>NUCLEOTIDE SEQUENCE [LARGE SCALE GENOMIC DNA]</scope>
    <source>
        <strain evidence="3 4">SSD-17B</strain>
    </source>
</reference>
<feature type="chain" id="PRO_5004626225" evidence="2">
    <location>
        <begin position="26"/>
        <end position="1557"/>
    </location>
</feature>
<feature type="region of interest" description="Disordered" evidence="1">
    <location>
        <begin position="29"/>
        <end position="71"/>
    </location>
</feature>
<keyword evidence="3" id="KW-0449">Lipoprotein</keyword>
<dbReference type="Gene3D" id="2.60.120.380">
    <property type="match status" value="2"/>
</dbReference>
<dbReference type="eggNOG" id="ENOG5034576">
    <property type="taxonomic scope" value="Bacteria"/>
</dbReference>
<proteinExistence type="predicted"/>
<sequence length="1557" mass="180314">MNLNFKRVIASILVLTLVVMLQACGKETGLGDEETTSSNSRQTTEGDTDSNEVDDQDENENTDSTDQASEGFNLSQFLSNDDEEINHGTQLNRIGEKYYYQARKGKEPNVHSVLTFLDEHGNVIKEHIDLEDSQVIVETNDLYLYVNNKSYTTLYKLSESGEIVGEKAREKGGIAYFFDDGSHLSVIPNSSEDGGLLEFFNESFEQVWSYEYEGELNLVADEHQYIPSSELVFKVVKHDDLMNSEYISYLKINRDGFRTQSEELSEYRLIRTKHTTDGGFIIYYSGYVDGESANYVIKYDVNYARQWEQDLELYDTVGDYILLHEFGEEGRHGDKVIFNNDGTEFSRIAQGGRVIVVDDFLYVKTYTELFKYKLSGDVIWSKTILDNSDVSRYANSVNYYVKDEDQYYTDFIDDDGNVLCTYVEPYFMPKHEDAHIEYVNASGEFIMSYKSSGSLYYGIFDQACNEVVKVYTHRFIEVSEQGEIIKLSHDTLFVYNLDGSIQEEIKYEAYEITDNQLVVYYVGDGTTNTYTVNLEPKIEEGSLTAFQLNPEFDPKSYDITELWGQLIKNYEGLSNRTEYEISRVNYRLNEQPVNLTLKQSTDYSDEPFMIESELSMDLGALGSYEESLSFIKENGKYYYIDELRDVDVKREVTEEEAISATENLFLEFSLIQPINIIKEKQFIRDGESYLEITTQFTLEDLPEAYRSVFDIELDLFVGMYEYDFYKDLIIEQTVVISLDQQSIKAIEYDTTNLIEAGLNEDPIFSTLNASDLNSYHRVYIYHNPSFNVKRYEESVIDDQYNTIIDASVSGEVIITSEIIKGEFEYRDDTDVYPVSIMEAGTYGFYIEATHVEVELYDEYGVLVTDPLLVETDFAMDLDKGTYYLVIECDFFLGTYEFKIEPVMKDDISNYFDEGFETNQGDVLINDVTRSQIDYVGDSDIFKVEVNQDGMFVVKAPVIDGLTLIHIERDPSSGDIKTNHELKMNDGERFYNVMLSDYYDQYIIVQSSGYTGDYQFETSLYLEADDVENVMDASAPSVVIEEDIESVFLNNNDEDVFQITVPQDGIYKFRGNLNNGNFVTMKIYNQDLQYIRSMSGSTSRQLFIQLVEGTYYIELSSYSKGTYRVESERVVDDQTSFETLSLNQLPVEISGSIDYPYEQDGFLFTIAEPTFLRFKFTEGYRTGEFKLLDTNGERVFKDEFYTNIEDGKQWEYYVLPGDYTIELNKTYSNTGLYTVMIETNSLVNDDYHGGNESGVFNLGDNSVSIDYEYDHDTYVLTIDETGYYDVYSDFSEIYYITNTGAKRRFYSYSRYVYLTAGEYEIELYHETPGDYTYTVTEYSEDYPDDTVHTLKLNEELTGLIDHKDDIDRFTIHIGEGGTYKLTYPLDYIDIMVKNTDTEFTTIPTIDYKLDIRYMLLTLDPGDYQIEVSNNQKGFHTVDYTIKLEMMAIVDDHVNNTGLDQERYQMISLENPKLTIKDDYEDDYDLILINIKEAGNYAVPFNTLYDLGFVLFDMDGNTIDWSSYNYFNGYLDIGTYYYRSYRSYGFEENFTYDLKLIKN</sequence>
<evidence type="ECO:0000313" key="3">
    <source>
        <dbReference type="EMBL" id="ERJ10904.1"/>
    </source>
</evidence>
<keyword evidence="2" id="KW-0732">Signal</keyword>
<organism evidence="3 4">
    <name type="scientific">Haloplasma contractile SSD-17B</name>
    <dbReference type="NCBI Taxonomy" id="1033810"/>
    <lineage>
        <taxon>Bacteria</taxon>
        <taxon>Bacillati</taxon>
        <taxon>Mycoplasmatota</taxon>
        <taxon>Mollicutes</taxon>
        <taxon>Haloplasmatales</taxon>
        <taxon>Haloplasmataceae</taxon>
        <taxon>Haloplasma</taxon>
    </lineage>
</organism>
<gene>
    <name evidence="3" type="ORF">HLPCO_003103</name>
</gene>
<dbReference type="Proteomes" id="UP000005707">
    <property type="component" value="Unassembled WGS sequence"/>
</dbReference>
<dbReference type="PROSITE" id="PS51257">
    <property type="entry name" value="PROKAR_LIPOPROTEIN"/>
    <property type="match status" value="1"/>
</dbReference>
<name>U2FI60_9MOLU</name>
<reference evidence="3 4" key="1">
    <citation type="journal article" date="2011" name="J. Bacteriol.">
        <title>Genome sequence of Haloplasma contractile, an unusual contractile bacterium from a deep-sea anoxic brine lake.</title>
        <authorList>
            <person name="Antunes A."/>
            <person name="Alam I."/>
            <person name="El Dorry H."/>
            <person name="Siam R."/>
            <person name="Robertson A."/>
            <person name="Bajic V.B."/>
            <person name="Stingl U."/>
        </authorList>
    </citation>
    <scope>NUCLEOTIDE SEQUENCE [LARGE SCALE GENOMIC DNA]</scope>
    <source>
        <strain evidence="3 4">SSD-17B</strain>
    </source>
</reference>
<comment type="caution">
    <text evidence="3">The sequence shown here is derived from an EMBL/GenBank/DDBJ whole genome shotgun (WGS) entry which is preliminary data.</text>
</comment>
<feature type="compositionally biased region" description="Acidic residues" evidence="1">
    <location>
        <begin position="46"/>
        <end position="63"/>
    </location>
</feature>
<evidence type="ECO:0000256" key="1">
    <source>
        <dbReference type="SAM" id="MobiDB-lite"/>
    </source>
</evidence>
<evidence type="ECO:0000256" key="2">
    <source>
        <dbReference type="SAM" id="SignalP"/>
    </source>
</evidence>
<dbReference type="EMBL" id="AFNU02000024">
    <property type="protein sequence ID" value="ERJ10904.1"/>
    <property type="molecule type" value="Genomic_DNA"/>
</dbReference>
<feature type="signal peptide" evidence="2">
    <location>
        <begin position="1"/>
        <end position="25"/>
    </location>
</feature>
<keyword evidence="4" id="KW-1185">Reference proteome</keyword>